<dbReference type="Proteomes" id="UP000197025">
    <property type="component" value="Unassembled WGS sequence"/>
</dbReference>
<proteinExistence type="predicted"/>
<keyword evidence="8" id="KW-1133">Transmembrane helix</keyword>
<keyword evidence="7" id="KW-0902">Two-component regulatory system</keyword>
<dbReference type="Pfam" id="PF02518">
    <property type="entry name" value="HATPase_c"/>
    <property type="match status" value="1"/>
</dbReference>
<accession>A0A212QQS6</accession>
<dbReference type="OrthoDB" id="9800372at2"/>
<sequence>MRSLWAKLTLAFIGVVVLSLLTTALLIALATAGEFRVYVARGNRRWAEGLAPLFAAYYARVGSWEGVEAVLEDMPMPMPGMGPMHPPMGMMGMNRAMWRMMGHRLILTDEAGRVRLDSEGSAVGTLLPAAREQGVPIRVAGRTVGWLLIGEVESPTGPSAEFLAQVRRAIALSTLLGIALALGAGSWVFFRLMRPLQALQQASRRIARGDLGARIPAREAGELGEVARAFNQMAEALARAEQQRRQMLADIAHELRTPLGILQGQLEALLDGVLPLVPEQIVQVHDEVRHLARLVEDLRLLALAEAGQLRLERRPVDLRSLIEEAADRIALQAAEKGIRLEVHLPEGLPPAWGDPGRLRQVLMNLLTNALRYTPAGGRITIEAQPLGDQVQVSVRDTGVGIAPEDLPYVFDRFYRAEKSRARADGGSGLGLAIARHLIEAHGGRIGVESQPGQGSHFFFTLPIVSRP</sequence>
<dbReference type="PROSITE" id="PS50109">
    <property type="entry name" value="HIS_KIN"/>
    <property type="match status" value="1"/>
</dbReference>
<organism evidence="11 12">
    <name type="scientific">Thermoflexus hugenholtzii JAD2</name>
    <dbReference type="NCBI Taxonomy" id="877466"/>
    <lineage>
        <taxon>Bacteria</taxon>
        <taxon>Bacillati</taxon>
        <taxon>Chloroflexota</taxon>
        <taxon>Thermoflexia</taxon>
        <taxon>Thermoflexales</taxon>
        <taxon>Thermoflexaceae</taxon>
        <taxon>Thermoflexus</taxon>
    </lineage>
</organism>
<evidence type="ECO:0000256" key="2">
    <source>
        <dbReference type="ARBA" id="ARBA00004370"/>
    </source>
</evidence>
<dbReference type="EMBL" id="FYEK01000020">
    <property type="protein sequence ID" value="SNB61887.1"/>
    <property type="molecule type" value="Genomic_DNA"/>
</dbReference>
<dbReference type="Gene3D" id="6.10.340.10">
    <property type="match status" value="1"/>
</dbReference>
<keyword evidence="12" id="KW-1185">Reference proteome</keyword>
<keyword evidence="8" id="KW-0812">Transmembrane</keyword>
<dbReference type="SUPFAM" id="SSF158472">
    <property type="entry name" value="HAMP domain-like"/>
    <property type="match status" value="1"/>
</dbReference>
<dbReference type="InterPro" id="IPR004358">
    <property type="entry name" value="Sig_transdc_His_kin-like_C"/>
</dbReference>
<keyword evidence="4" id="KW-0597">Phosphoprotein</keyword>
<dbReference type="EC" id="2.7.13.3" evidence="3"/>
<dbReference type="PROSITE" id="PS50885">
    <property type="entry name" value="HAMP"/>
    <property type="match status" value="1"/>
</dbReference>
<gene>
    <name evidence="11" type="ORF">SAMN02746019_00027300</name>
</gene>
<dbReference type="AlphaFoldDB" id="A0A212QQS6"/>
<dbReference type="CDD" id="cd06225">
    <property type="entry name" value="HAMP"/>
    <property type="match status" value="1"/>
</dbReference>
<dbReference type="InterPro" id="IPR050736">
    <property type="entry name" value="Sensor_HK_Regulatory"/>
</dbReference>
<name>A0A212QQS6_9CHLR</name>
<dbReference type="FunCoup" id="A0A212QQS6">
    <property type="interactions" value="71"/>
</dbReference>
<dbReference type="InterPro" id="IPR036890">
    <property type="entry name" value="HATPase_C_sf"/>
</dbReference>
<evidence type="ECO:0000259" key="10">
    <source>
        <dbReference type="PROSITE" id="PS50885"/>
    </source>
</evidence>
<protein>
    <recommendedName>
        <fullName evidence="3">histidine kinase</fullName>
        <ecNumber evidence="3">2.7.13.3</ecNumber>
    </recommendedName>
</protein>
<keyword evidence="6 11" id="KW-0418">Kinase</keyword>
<reference evidence="12" key="1">
    <citation type="submission" date="2017-06" db="EMBL/GenBank/DDBJ databases">
        <authorList>
            <person name="Varghese N."/>
            <person name="Submissions S."/>
        </authorList>
    </citation>
    <scope>NUCLEOTIDE SEQUENCE [LARGE SCALE GENOMIC DNA]</scope>
    <source>
        <strain evidence="12">JAD2</strain>
    </source>
</reference>
<evidence type="ECO:0000313" key="12">
    <source>
        <dbReference type="Proteomes" id="UP000197025"/>
    </source>
</evidence>
<evidence type="ECO:0000256" key="6">
    <source>
        <dbReference type="ARBA" id="ARBA00022777"/>
    </source>
</evidence>
<dbReference type="Pfam" id="PF00672">
    <property type="entry name" value="HAMP"/>
    <property type="match status" value="1"/>
</dbReference>
<evidence type="ECO:0000259" key="9">
    <source>
        <dbReference type="PROSITE" id="PS50109"/>
    </source>
</evidence>
<evidence type="ECO:0000256" key="5">
    <source>
        <dbReference type="ARBA" id="ARBA00022679"/>
    </source>
</evidence>
<dbReference type="GO" id="GO:0016020">
    <property type="term" value="C:membrane"/>
    <property type="evidence" value="ECO:0007669"/>
    <property type="project" value="UniProtKB-SubCell"/>
</dbReference>
<feature type="domain" description="Histidine kinase" evidence="9">
    <location>
        <begin position="250"/>
        <end position="465"/>
    </location>
</feature>
<dbReference type="SUPFAM" id="SSF55874">
    <property type="entry name" value="ATPase domain of HSP90 chaperone/DNA topoisomerase II/histidine kinase"/>
    <property type="match status" value="1"/>
</dbReference>
<dbReference type="SUPFAM" id="SSF47384">
    <property type="entry name" value="Homodimeric domain of signal transducing histidine kinase"/>
    <property type="match status" value="1"/>
</dbReference>
<dbReference type="SMART" id="SM00388">
    <property type="entry name" value="HisKA"/>
    <property type="match status" value="1"/>
</dbReference>
<dbReference type="PANTHER" id="PTHR43711">
    <property type="entry name" value="TWO-COMPONENT HISTIDINE KINASE"/>
    <property type="match status" value="1"/>
</dbReference>
<evidence type="ECO:0000313" key="11">
    <source>
        <dbReference type="EMBL" id="SNB61887.1"/>
    </source>
</evidence>
<dbReference type="Pfam" id="PF00512">
    <property type="entry name" value="HisKA"/>
    <property type="match status" value="1"/>
</dbReference>
<keyword evidence="5" id="KW-0808">Transferase</keyword>
<dbReference type="Gene3D" id="3.30.565.10">
    <property type="entry name" value="Histidine kinase-like ATPase, C-terminal domain"/>
    <property type="match status" value="1"/>
</dbReference>
<evidence type="ECO:0000256" key="4">
    <source>
        <dbReference type="ARBA" id="ARBA00022553"/>
    </source>
</evidence>
<keyword evidence="8" id="KW-0472">Membrane</keyword>
<feature type="transmembrane region" description="Helical" evidence="8">
    <location>
        <begin position="169"/>
        <end position="190"/>
    </location>
</feature>
<comment type="subcellular location">
    <subcellularLocation>
        <location evidence="2">Membrane</location>
    </subcellularLocation>
</comment>
<evidence type="ECO:0000256" key="7">
    <source>
        <dbReference type="ARBA" id="ARBA00023012"/>
    </source>
</evidence>
<evidence type="ECO:0000256" key="8">
    <source>
        <dbReference type="SAM" id="Phobius"/>
    </source>
</evidence>
<dbReference type="InterPro" id="IPR003661">
    <property type="entry name" value="HisK_dim/P_dom"/>
</dbReference>
<dbReference type="PANTHER" id="PTHR43711:SF1">
    <property type="entry name" value="HISTIDINE KINASE 1"/>
    <property type="match status" value="1"/>
</dbReference>
<dbReference type="InterPro" id="IPR003594">
    <property type="entry name" value="HATPase_dom"/>
</dbReference>
<evidence type="ECO:0000256" key="1">
    <source>
        <dbReference type="ARBA" id="ARBA00000085"/>
    </source>
</evidence>
<dbReference type="InterPro" id="IPR003660">
    <property type="entry name" value="HAMP_dom"/>
</dbReference>
<dbReference type="CDD" id="cd00075">
    <property type="entry name" value="HATPase"/>
    <property type="match status" value="1"/>
</dbReference>
<dbReference type="FunFam" id="3.30.565.10:FF:000006">
    <property type="entry name" value="Sensor histidine kinase WalK"/>
    <property type="match status" value="1"/>
</dbReference>
<dbReference type="InParanoid" id="A0A212QQS6"/>
<evidence type="ECO:0000256" key="3">
    <source>
        <dbReference type="ARBA" id="ARBA00012438"/>
    </source>
</evidence>
<comment type="catalytic activity">
    <reaction evidence="1">
        <text>ATP + protein L-histidine = ADP + protein N-phospho-L-histidine.</text>
        <dbReference type="EC" id="2.7.13.3"/>
    </reaction>
</comment>
<feature type="domain" description="HAMP" evidence="10">
    <location>
        <begin position="190"/>
        <end position="242"/>
    </location>
</feature>
<dbReference type="Gene3D" id="1.10.287.130">
    <property type="match status" value="1"/>
</dbReference>
<dbReference type="SMART" id="SM00387">
    <property type="entry name" value="HATPase_c"/>
    <property type="match status" value="1"/>
</dbReference>
<dbReference type="SMART" id="SM00304">
    <property type="entry name" value="HAMP"/>
    <property type="match status" value="1"/>
</dbReference>
<dbReference type="CDD" id="cd00082">
    <property type="entry name" value="HisKA"/>
    <property type="match status" value="1"/>
</dbReference>
<dbReference type="PRINTS" id="PR00344">
    <property type="entry name" value="BCTRLSENSOR"/>
</dbReference>
<dbReference type="RefSeq" id="WP_143597519.1">
    <property type="nucleotide sequence ID" value="NZ_FYEK01000020.1"/>
</dbReference>
<dbReference type="GO" id="GO:0000155">
    <property type="term" value="F:phosphorelay sensor kinase activity"/>
    <property type="evidence" value="ECO:0007669"/>
    <property type="project" value="InterPro"/>
</dbReference>
<dbReference type="InterPro" id="IPR005467">
    <property type="entry name" value="His_kinase_dom"/>
</dbReference>
<dbReference type="InterPro" id="IPR036097">
    <property type="entry name" value="HisK_dim/P_sf"/>
</dbReference>